<proteinExistence type="predicted"/>
<sequence length="121" mass="14435">MEQEYKGNMNYPFQDHIVLNMEENIVNFPSSNLRKCQHIQVEIDSKALELICMKCKAKVNPVIWIKDTLKYWSRQQTQITEQKKQIKEDLDELKKRARTKCQHCQKMTAINLKNYKFSIIG</sequence>
<organism evidence="1 2">
    <name type="scientific">Acinetobacter baumannii MRSN 3527</name>
    <dbReference type="NCBI Taxonomy" id="1409923"/>
    <lineage>
        <taxon>Bacteria</taxon>
        <taxon>Pseudomonadati</taxon>
        <taxon>Pseudomonadota</taxon>
        <taxon>Gammaproteobacteria</taxon>
        <taxon>Moraxellales</taxon>
        <taxon>Moraxellaceae</taxon>
        <taxon>Acinetobacter</taxon>
        <taxon>Acinetobacter calcoaceticus/baumannii complex</taxon>
    </lineage>
</organism>
<evidence type="ECO:0000313" key="1">
    <source>
        <dbReference type="EMBL" id="KLT91404.1"/>
    </source>
</evidence>
<dbReference type="GeneID" id="92796779"/>
<dbReference type="AlphaFoldDB" id="A0A0J1AAD2"/>
<dbReference type="PATRIC" id="fig|1409923.3.peg.448"/>
<name>A0A0J1AAD2_ACIBA</name>
<reference evidence="1 2" key="1">
    <citation type="submission" date="2014-07" db="EMBL/GenBank/DDBJ databases">
        <authorList>
            <person name="Harkins D.M."/>
            <person name="Lesho E."/>
            <person name="Waterman P.E."/>
            <person name="Chan A."/>
            <person name="Fouts D.E."/>
        </authorList>
    </citation>
    <scope>NUCLEOTIDE SEQUENCE [LARGE SCALE GENOMIC DNA]</scope>
    <source>
        <strain evidence="1 2">MRSN 3527</strain>
    </source>
</reference>
<dbReference type="Proteomes" id="UP000036122">
    <property type="component" value="Unassembled WGS sequence"/>
</dbReference>
<protein>
    <submittedName>
        <fullName evidence="1">Uncharacterized protein</fullName>
    </submittedName>
</protein>
<dbReference type="RefSeq" id="WP_000434519.1">
    <property type="nucleotide sequence ID" value="NZ_JPHZ01000007.1"/>
</dbReference>
<comment type="caution">
    <text evidence="1">The sequence shown here is derived from an EMBL/GenBank/DDBJ whole genome shotgun (WGS) entry which is preliminary data.</text>
</comment>
<dbReference type="EMBL" id="JPHZ01000007">
    <property type="protein sequence ID" value="KLT91404.1"/>
    <property type="molecule type" value="Genomic_DNA"/>
</dbReference>
<accession>A0A0J1AAD2</accession>
<gene>
    <name evidence="1" type="ORF">T630_2288</name>
</gene>
<evidence type="ECO:0000313" key="2">
    <source>
        <dbReference type="Proteomes" id="UP000036122"/>
    </source>
</evidence>